<dbReference type="GO" id="GO:0019878">
    <property type="term" value="P:lysine biosynthetic process via aminoadipic acid"/>
    <property type="evidence" value="ECO:0007669"/>
    <property type="project" value="TreeGrafter"/>
</dbReference>
<dbReference type="InterPro" id="IPR032095">
    <property type="entry name" value="Sacchrp_dh-like_C"/>
</dbReference>
<gene>
    <name evidence="4" type="ORF">PoB_007685700</name>
</gene>
<dbReference type="AlphaFoldDB" id="A0AAV4E192"/>
<evidence type="ECO:0000259" key="3">
    <source>
        <dbReference type="Pfam" id="PF16653"/>
    </source>
</evidence>
<dbReference type="Proteomes" id="UP000735302">
    <property type="component" value="Unassembled WGS sequence"/>
</dbReference>
<keyword evidence="5" id="KW-1185">Reference proteome</keyword>
<dbReference type="InterPro" id="IPR036291">
    <property type="entry name" value="NAD(P)-bd_dom_sf"/>
</dbReference>
<dbReference type="SUPFAM" id="SSF55347">
    <property type="entry name" value="Glyceraldehyde-3-phosphate dehydrogenase-like, C-terminal domain"/>
    <property type="match status" value="1"/>
</dbReference>
<dbReference type="EMBL" id="BLXT01008609">
    <property type="protein sequence ID" value="GFO50352.1"/>
    <property type="molecule type" value="Genomic_DNA"/>
</dbReference>
<feature type="domain" description="Saccharopine dehydrogenase NADP binding" evidence="2">
    <location>
        <begin position="6"/>
        <end position="120"/>
    </location>
</feature>
<dbReference type="PANTHER" id="PTHR11133:SF22">
    <property type="entry name" value="ALPHA-AMINOADIPIC SEMIALDEHYDE SYNTHASE, MITOCHONDRIAL"/>
    <property type="match status" value="1"/>
</dbReference>
<dbReference type="Gene3D" id="3.40.50.720">
    <property type="entry name" value="NAD(P)-binding Rossmann-like Domain"/>
    <property type="match status" value="1"/>
</dbReference>
<evidence type="ECO:0000313" key="5">
    <source>
        <dbReference type="Proteomes" id="UP000735302"/>
    </source>
</evidence>
<dbReference type="GO" id="GO:0005737">
    <property type="term" value="C:cytoplasm"/>
    <property type="evidence" value="ECO:0007669"/>
    <property type="project" value="TreeGrafter"/>
</dbReference>
<accession>A0AAV4E192</accession>
<name>A0AAV4E192_9GAST</name>
<protein>
    <submittedName>
        <fullName evidence="4">Alpha-aminoadipic semialdehyde synthase, mitochondrial</fullName>
    </submittedName>
</protein>
<proteinExistence type="predicted"/>
<evidence type="ECO:0000313" key="4">
    <source>
        <dbReference type="EMBL" id="GFO50352.1"/>
    </source>
</evidence>
<dbReference type="PANTHER" id="PTHR11133">
    <property type="entry name" value="SACCHAROPINE DEHYDROGENASE"/>
    <property type="match status" value="1"/>
</dbReference>
<comment type="caution">
    <text evidence="4">The sequence shown here is derived from an EMBL/GenBank/DDBJ whole genome shotgun (WGS) entry which is preliminary data.</text>
</comment>
<dbReference type="GO" id="GO:0004753">
    <property type="term" value="F:saccharopine dehydrogenase activity"/>
    <property type="evidence" value="ECO:0007669"/>
    <property type="project" value="TreeGrafter"/>
</dbReference>
<dbReference type="InterPro" id="IPR051168">
    <property type="entry name" value="AASS"/>
</dbReference>
<reference evidence="4 5" key="1">
    <citation type="journal article" date="2021" name="Elife">
        <title>Chloroplast acquisition without the gene transfer in kleptoplastic sea slugs, Plakobranchus ocellatus.</title>
        <authorList>
            <person name="Maeda T."/>
            <person name="Takahashi S."/>
            <person name="Yoshida T."/>
            <person name="Shimamura S."/>
            <person name="Takaki Y."/>
            <person name="Nagai Y."/>
            <person name="Toyoda A."/>
            <person name="Suzuki Y."/>
            <person name="Arimoto A."/>
            <person name="Ishii H."/>
            <person name="Satoh N."/>
            <person name="Nishiyama T."/>
            <person name="Hasebe M."/>
            <person name="Maruyama T."/>
            <person name="Minagawa J."/>
            <person name="Obokata J."/>
            <person name="Shigenobu S."/>
        </authorList>
    </citation>
    <scope>NUCLEOTIDE SEQUENCE [LARGE SCALE GENOMIC DNA]</scope>
</reference>
<evidence type="ECO:0000259" key="2">
    <source>
        <dbReference type="Pfam" id="PF03435"/>
    </source>
</evidence>
<evidence type="ECO:0000256" key="1">
    <source>
        <dbReference type="ARBA" id="ARBA00023002"/>
    </source>
</evidence>
<dbReference type="Pfam" id="PF16653">
    <property type="entry name" value="Sacchrp_dh_C"/>
    <property type="match status" value="1"/>
</dbReference>
<dbReference type="Gene3D" id="1.10.1870.10">
    <property type="entry name" value="Domain 3, Saccharopine reductase"/>
    <property type="match status" value="1"/>
</dbReference>
<dbReference type="InterPro" id="IPR005097">
    <property type="entry name" value="Sacchrp_dh_NADP-bd"/>
</dbReference>
<keyword evidence="1" id="KW-0560">Oxidoreductase</keyword>
<dbReference type="SUPFAM" id="SSF51735">
    <property type="entry name" value="NAD(P)-binding Rossmann-fold domains"/>
    <property type="match status" value="1"/>
</dbReference>
<dbReference type="Pfam" id="PF03435">
    <property type="entry name" value="Sacchrp_dh_NADP"/>
    <property type="match status" value="1"/>
</dbReference>
<sequence length="446" mass="48948">MTKKALVLGTGLVSRPCVESLVQTGFMLTCVSAIQEELDNLLKAFPSLSTVRLDVSKDKEALQKLIRESNIVISLLPQFLHHAIALICIDEKKNLITTSYLDYAMRSLHESAVAAGITVLNEAGLDPGLDHMIAMKSVDALKQVNGQISELRSLCGGIPAEEWNAGPIKYKFSWYPKGVFLSALQPSRCLLDEKIVDYETIYEHAETFTGHFEDYKLECLPNRDALIYRDMYDIPTASVLFRGTLRHLGFSKVLKALATIGLMEQSALPELESNAPILTWKELIIILLKLPHGRNQETVEKAVLEKLSNDQEQLKILTDLELISNKTVPKKSTPLDSLCAHLVHFLAYEPGEQDLVLMLVKVSAQLASGQQCIHETTLIEKGTPIGGHSAMSRIVGLTAAACADLLASGAVQGRGVILPITKDIYEPVLAKLLAEGIKIETTVSEV</sequence>
<feature type="domain" description="Saccharopine dehydrogenase-like C-terminal" evidence="3">
    <location>
        <begin position="124"/>
        <end position="437"/>
    </location>
</feature>
<organism evidence="4 5">
    <name type="scientific">Plakobranchus ocellatus</name>
    <dbReference type="NCBI Taxonomy" id="259542"/>
    <lineage>
        <taxon>Eukaryota</taxon>
        <taxon>Metazoa</taxon>
        <taxon>Spiralia</taxon>
        <taxon>Lophotrochozoa</taxon>
        <taxon>Mollusca</taxon>
        <taxon>Gastropoda</taxon>
        <taxon>Heterobranchia</taxon>
        <taxon>Euthyneura</taxon>
        <taxon>Panpulmonata</taxon>
        <taxon>Sacoglossa</taxon>
        <taxon>Placobranchoidea</taxon>
        <taxon>Plakobranchidae</taxon>
        <taxon>Plakobranchus</taxon>
    </lineage>
</organism>
<dbReference type="Gene3D" id="3.30.360.10">
    <property type="entry name" value="Dihydrodipicolinate Reductase, domain 2"/>
    <property type="match status" value="1"/>
</dbReference>